<organism evidence="3 4">
    <name type="scientific">Methylobrevis pamukkalensis</name>
    <dbReference type="NCBI Taxonomy" id="1439726"/>
    <lineage>
        <taxon>Bacteria</taxon>
        <taxon>Pseudomonadati</taxon>
        <taxon>Pseudomonadota</taxon>
        <taxon>Alphaproteobacteria</taxon>
        <taxon>Hyphomicrobiales</taxon>
        <taxon>Pleomorphomonadaceae</taxon>
        <taxon>Methylobrevis</taxon>
    </lineage>
</organism>
<dbReference type="EMBL" id="MCRJ01000068">
    <property type="protein sequence ID" value="ODN69936.1"/>
    <property type="molecule type" value="Genomic_DNA"/>
</dbReference>
<protein>
    <submittedName>
        <fullName evidence="3">Uncharacterized protein</fullName>
    </submittedName>
</protein>
<feature type="transmembrane region" description="Helical" evidence="2">
    <location>
        <begin position="20"/>
        <end position="44"/>
    </location>
</feature>
<gene>
    <name evidence="3" type="ORF">A6302_02762</name>
</gene>
<dbReference type="Proteomes" id="UP000094622">
    <property type="component" value="Unassembled WGS sequence"/>
</dbReference>
<reference evidence="3 4" key="1">
    <citation type="submission" date="2016-07" db="EMBL/GenBank/DDBJ databases">
        <title>Draft Genome Sequence of Methylobrevis pamukkalensis PK2.</title>
        <authorList>
            <person name="Vasilenko O.V."/>
            <person name="Doronina N.V."/>
            <person name="Shmareva M.N."/>
            <person name="Tarlachkov S.V."/>
            <person name="Mustakhimov I."/>
            <person name="Trotsenko Y.A."/>
        </authorList>
    </citation>
    <scope>NUCLEOTIDE SEQUENCE [LARGE SCALE GENOMIC DNA]</scope>
    <source>
        <strain evidence="3 4">PK2</strain>
    </source>
</reference>
<proteinExistence type="predicted"/>
<keyword evidence="2" id="KW-0812">Transmembrane</keyword>
<keyword evidence="2" id="KW-0472">Membrane</keyword>
<sequence length="254" mass="28411">MEGVDSVFAYLDRFDTVGDSIVAAIGTVVAAVLGVLSGVGTWVLSQRRQRAIDVEERRRERAREEAAREAERLEAERLRTERINDLVCALHAEILTGIVLYADQESLDEVRHTIFDLRPFATADETDFVFETVVHDLSILPSMLIHVVVAYYRAARQTNLMIRDFRDPLFQTQSAESKQRYLEGYIAMIFVLKERGLHAVEALADYAATQDIDLRHAEDQVRGSTAAAMTNAAATIGEARRLGPEISDNRTDGT</sequence>
<name>A0A1E3H2A6_9HYPH</name>
<feature type="coiled-coil region" evidence="1">
    <location>
        <begin position="45"/>
        <end position="83"/>
    </location>
</feature>
<evidence type="ECO:0000256" key="1">
    <source>
        <dbReference type="SAM" id="Coils"/>
    </source>
</evidence>
<evidence type="ECO:0000313" key="4">
    <source>
        <dbReference type="Proteomes" id="UP000094622"/>
    </source>
</evidence>
<keyword evidence="4" id="KW-1185">Reference proteome</keyword>
<dbReference type="OrthoDB" id="7836441at2"/>
<comment type="caution">
    <text evidence="3">The sequence shown here is derived from an EMBL/GenBank/DDBJ whole genome shotgun (WGS) entry which is preliminary data.</text>
</comment>
<accession>A0A1E3H2A6</accession>
<dbReference type="AlphaFoldDB" id="A0A1E3H2A6"/>
<dbReference type="RefSeq" id="WP_069307276.1">
    <property type="nucleotide sequence ID" value="NZ_MCRJ01000068.1"/>
</dbReference>
<keyword evidence="1" id="KW-0175">Coiled coil</keyword>
<evidence type="ECO:0000313" key="3">
    <source>
        <dbReference type="EMBL" id="ODN69936.1"/>
    </source>
</evidence>
<keyword evidence="2" id="KW-1133">Transmembrane helix</keyword>
<evidence type="ECO:0000256" key="2">
    <source>
        <dbReference type="SAM" id="Phobius"/>
    </source>
</evidence>